<dbReference type="GeneID" id="66998840"/>
<dbReference type="AlphaFoldDB" id="A0A9P3EPL1"/>
<gene>
    <name evidence="2" type="ORF">Asppvi_000227</name>
</gene>
<evidence type="ECO:0000256" key="1">
    <source>
        <dbReference type="SAM" id="MobiDB-lite"/>
    </source>
</evidence>
<name>A0A9P3EPL1_9EURO</name>
<feature type="region of interest" description="Disordered" evidence="1">
    <location>
        <begin position="44"/>
        <end position="63"/>
    </location>
</feature>
<evidence type="ECO:0000313" key="3">
    <source>
        <dbReference type="Proteomes" id="UP001043456"/>
    </source>
</evidence>
<dbReference type="EMBL" id="BHVY01000001">
    <property type="protein sequence ID" value="GIJ81727.1"/>
    <property type="molecule type" value="Genomic_DNA"/>
</dbReference>
<sequence length="81" mass="8862">MSVSKSWVVGHVFPPPSTHAAMLTAAFQLMHSNADYVHVEATIIPGKEESEDEDEDDDDDDDGCTHFVGCINRLLEGADDE</sequence>
<proteinExistence type="predicted"/>
<comment type="caution">
    <text evidence="2">The sequence shown here is derived from an EMBL/GenBank/DDBJ whole genome shotgun (WGS) entry which is preliminary data.</text>
</comment>
<accession>A0A9P3EPL1</accession>
<keyword evidence="3" id="KW-1185">Reference proteome</keyword>
<dbReference type="RefSeq" id="XP_043152474.1">
    <property type="nucleotide sequence ID" value="XM_043296539.1"/>
</dbReference>
<protein>
    <submittedName>
        <fullName evidence="2">Uncharacterized protein</fullName>
    </submittedName>
</protein>
<dbReference type="Proteomes" id="UP001043456">
    <property type="component" value="Unassembled WGS sequence"/>
</dbReference>
<evidence type="ECO:0000313" key="2">
    <source>
        <dbReference type="EMBL" id="GIJ81727.1"/>
    </source>
</evidence>
<feature type="compositionally biased region" description="Acidic residues" evidence="1">
    <location>
        <begin position="49"/>
        <end position="62"/>
    </location>
</feature>
<reference evidence="2 3" key="1">
    <citation type="submission" date="2018-10" db="EMBL/GenBank/DDBJ databases">
        <title>Pan-genome distribution and transcriptional activeness of fungal secondary metabolism genes in Aspergillus section Fumigati.</title>
        <authorList>
            <person name="Takahashi H."/>
            <person name="Umemura M."/>
            <person name="Ninomiya A."/>
            <person name="Kusuya Y."/>
            <person name="Urayama S."/>
            <person name="Shimizu M."/>
            <person name="Watanabe A."/>
            <person name="Kamei K."/>
            <person name="Yaguchi T."/>
            <person name="Hagiwara D."/>
        </authorList>
    </citation>
    <scope>NUCLEOTIDE SEQUENCE [LARGE SCALE GENOMIC DNA]</scope>
    <source>
        <strain evidence="2 3">IFM 55266</strain>
    </source>
</reference>
<organism evidence="2 3">
    <name type="scientific">Aspergillus pseudoviridinutans</name>
    <dbReference type="NCBI Taxonomy" id="1517512"/>
    <lineage>
        <taxon>Eukaryota</taxon>
        <taxon>Fungi</taxon>
        <taxon>Dikarya</taxon>
        <taxon>Ascomycota</taxon>
        <taxon>Pezizomycotina</taxon>
        <taxon>Eurotiomycetes</taxon>
        <taxon>Eurotiomycetidae</taxon>
        <taxon>Eurotiales</taxon>
        <taxon>Aspergillaceae</taxon>
        <taxon>Aspergillus</taxon>
        <taxon>Aspergillus subgen. Fumigati</taxon>
    </lineage>
</organism>